<keyword evidence="10" id="KW-1185">Reference proteome</keyword>
<feature type="transmembrane region" description="Helical" evidence="6">
    <location>
        <begin position="369"/>
        <end position="395"/>
    </location>
</feature>
<evidence type="ECO:0000256" key="1">
    <source>
        <dbReference type="ARBA" id="ARBA00004651"/>
    </source>
</evidence>
<dbReference type="Proteomes" id="UP001177295">
    <property type="component" value="Chromosome"/>
</dbReference>
<dbReference type="EMBL" id="CP124550">
    <property type="protein sequence ID" value="WIO46012.1"/>
    <property type="molecule type" value="Genomic_DNA"/>
</dbReference>
<gene>
    <name evidence="9" type="ORF">SEML1_0386</name>
</gene>
<dbReference type="InterPro" id="IPR025857">
    <property type="entry name" value="MacB_PCD"/>
</dbReference>
<proteinExistence type="predicted"/>
<dbReference type="InterPro" id="IPR003838">
    <property type="entry name" value="ABC3_permease_C"/>
</dbReference>
<evidence type="ECO:0000256" key="3">
    <source>
        <dbReference type="ARBA" id="ARBA00022692"/>
    </source>
</evidence>
<evidence type="ECO:0000313" key="10">
    <source>
        <dbReference type="Proteomes" id="UP001177295"/>
    </source>
</evidence>
<evidence type="ECO:0000256" key="2">
    <source>
        <dbReference type="ARBA" id="ARBA00022475"/>
    </source>
</evidence>
<evidence type="ECO:0000256" key="5">
    <source>
        <dbReference type="ARBA" id="ARBA00023136"/>
    </source>
</evidence>
<dbReference type="InterPro" id="IPR050250">
    <property type="entry name" value="Macrolide_Exporter_MacB"/>
</dbReference>
<reference evidence="9 10" key="1">
    <citation type="journal article" date="2023" name="Cell">
        <title>Genetic manipulation of Patescibacteria provides mechanistic insights into microbial dark matter and the epibiotic lifestyle.</title>
        <authorList>
            <person name="Wang Y."/>
            <person name="Gallagher L.A."/>
            <person name="Andrade P.A."/>
            <person name="Liu A."/>
            <person name="Humphreys I.R."/>
            <person name="Turkarslan S."/>
            <person name="Cutler K.J."/>
            <person name="Arrieta-Ortiz M.L."/>
            <person name="Li Y."/>
            <person name="Radey M.C."/>
            <person name="McLean J.S."/>
            <person name="Cong Q."/>
            <person name="Baker D."/>
            <person name="Baliga N.S."/>
            <person name="Peterson S.B."/>
            <person name="Mougous J.D."/>
        </authorList>
    </citation>
    <scope>NUCLEOTIDE SEQUENCE [LARGE SCALE GENOMIC DNA]</scope>
    <source>
        <strain evidence="9 10">ML1</strain>
    </source>
</reference>
<evidence type="ECO:0000256" key="6">
    <source>
        <dbReference type="SAM" id="Phobius"/>
    </source>
</evidence>
<feature type="domain" description="ABC3 transporter permease C-terminal" evidence="7">
    <location>
        <begin position="277"/>
        <end position="399"/>
    </location>
</feature>
<evidence type="ECO:0000313" key="9">
    <source>
        <dbReference type="EMBL" id="WIO46012.1"/>
    </source>
</evidence>
<accession>A0ABY8WVY6</accession>
<feature type="domain" description="MacB-like periplasmic core" evidence="8">
    <location>
        <begin position="19"/>
        <end position="230"/>
    </location>
</feature>
<keyword evidence="5 6" id="KW-0472">Membrane</keyword>
<evidence type="ECO:0000256" key="4">
    <source>
        <dbReference type="ARBA" id="ARBA00022989"/>
    </source>
</evidence>
<organism evidence="9 10">
    <name type="scientific">Candidatus Southlakia epibionticum</name>
    <dbReference type="NCBI Taxonomy" id="3043284"/>
    <lineage>
        <taxon>Bacteria</taxon>
        <taxon>Candidatus Saccharimonadota</taxon>
        <taxon>Candidatus Saccharimonadia</taxon>
        <taxon>Candidatus Saccharimonadales</taxon>
        <taxon>Candidatus Saccharimonadaceae</taxon>
        <taxon>Candidatus Southlakia</taxon>
    </lineage>
</organism>
<feature type="transmembrane region" description="Helical" evidence="6">
    <location>
        <begin position="271"/>
        <end position="295"/>
    </location>
</feature>
<feature type="transmembrane region" description="Helical" evidence="6">
    <location>
        <begin position="315"/>
        <end position="336"/>
    </location>
</feature>
<comment type="subcellular location">
    <subcellularLocation>
        <location evidence="1">Cell membrane</location>
        <topology evidence="1">Multi-pass membrane protein</topology>
    </subcellularLocation>
</comment>
<feature type="transmembrane region" description="Helical" evidence="6">
    <location>
        <begin position="20"/>
        <end position="38"/>
    </location>
</feature>
<dbReference type="PANTHER" id="PTHR30572:SF9">
    <property type="entry name" value="ABC TRANSPORTER PERMEASE PROTEIN"/>
    <property type="match status" value="1"/>
</dbReference>
<sequence length="407" mass="43471">MTVLTRAWTAVTRRLTRSLIILAVMALIFTLLISTVAVRQTMANLRLNVERNIRAGFSLSGAKGEDLLIKDAEAVRHLAGIGAYNYQTQTAARPNGLALIDGGIQLSDEADAAAGVTGTTDSQSLSQFTGRLYQLEQGKHLSKDSQQSALIHTAFAQKNGLKLGDRIQLQQGDRQVDLTITGIFSGKTDKPGPLPSDQAENQIITSLAVAQQLSGSEQLTRATYFASNPRALPDLVRRAKTLPLDWSKLELTDNAASFASVINSIASIERILAIGTLGISLAGLATLSLVLVFWVRSRIHEIGTLLAIGTSKRQIAEQIMIELLLIAIVALLGAMLSSQALSHHLTSNLLNNSSHVAGTLTVQPQAAPFVSYLLAAILGLAVVVTSGIVALAPILRRTPKQILTTLR</sequence>
<keyword evidence="4 6" id="KW-1133">Transmembrane helix</keyword>
<dbReference type="Pfam" id="PF02687">
    <property type="entry name" value="FtsX"/>
    <property type="match status" value="1"/>
</dbReference>
<dbReference type="RefSeq" id="WP_376754371.1">
    <property type="nucleotide sequence ID" value="NZ_CP124550.1"/>
</dbReference>
<keyword evidence="3 6" id="KW-0812">Transmembrane</keyword>
<dbReference type="Pfam" id="PF12704">
    <property type="entry name" value="MacB_PCD"/>
    <property type="match status" value="1"/>
</dbReference>
<evidence type="ECO:0000259" key="8">
    <source>
        <dbReference type="Pfam" id="PF12704"/>
    </source>
</evidence>
<protein>
    <submittedName>
        <fullName evidence="9">ABC transporter permease</fullName>
    </submittedName>
</protein>
<evidence type="ECO:0000259" key="7">
    <source>
        <dbReference type="Pfam" id="PF02687"/>
    </source>
</evidence>
<name>A0ABY8WVY6_9BACT</name>
<keyword evidence="2" id="KW-1003">Cell membrane</keyword>
<dbReference type="PANTHER" id="PTHR30572">
    <property type="entry name" value="MEMBRANE COMPONENT OF TRANSPORTER-RELATED"/>
    <property type="match status" value="1"/>
</dbReference>